<dbReference type="Proteomes" id="UP000515238">
    <property type="component" value="Chromosome"/>
</dbReference>
<sequence length="146" mass="16534">MKIRHEHIESVLLALAAEKGQAWVANAITEEYLRQGGGELPLVPGKDWNNQQNIYHRWLKGETKAQREKIQKLIPAVLAILPRELRHRLCIFDTLERRALLAAQEALSTAIDAHDDAVQAVYRKAHFSGGGLRCTGNSGHYHLFFF</sequence>
<dbReference type="InterPro" id="IPR037042">
    <property type="entry name" value="YdaT-like_sf"/>
</dbReference>
<proteinExistence type="predicted"/>
<protein>
    <submittedName>
        <fullName evidence="1">Uncharacterized protein</fullName>
    </submittedName>
</protein>
<dbReference type="Gene3D" id="1.10.3600.10">
    <property type="entry name" value="Putative bacterial toxin ydaT"/>
    <property type="match status" value="1"/>
</dbReference>
<evidence type="ECO:0000313" key="2">
    <source>
        <dbReference type="Proteomes" id="UP000515238"/>
    </source>
</evidence>
<name>A0A7G6K4G3_SHIBO</name>
<dbReference type="EMBL" id="CP049278">
    <property type="protein sequence ID" value="QNC62106.1"/>
    <property type="molecule type" value="Genomic_DNA"/>
</dbReference>
<accession>A0A7G6K4G3</accession>
<dbReference type="RefSeq" id="WP_078167410.1">
    <property type="nucleotide sequence ID" value="NZ_CP026846.1"/>
</dbReference>
<evidence type="ECO:0000313" key="1">
    <source>
        <dbReference type="EMBL" id="QNC62106.1"/>
    </source>
</evidence>
<reference evidence="1 2" key="1">
    <citation type="submission" date="2020-08" db="EMBL/GenBank/DDBJ databases">
        <title>Complete genome sequencing of Shigella boydii.</title>
        <authorList>
            <person name="Hazen T.H."/>
            <person name="Michalski J.M."/>
            <person name="Rasko D.A."/>
        </authorList>
    </citation>
    <scope>NUCLEOTIDE SEQUENCE [LARGE SCALE GENOMIC DNA]</scope>
    <source>
        <strain evidence="1 2">600690</strain>
    </source>
</reference>
<dbReference type="Pfam" id="PF06254">
    <property type="entry name" value="YdaT_toxin"/>
    <property type="match status" value="1"/>
</dbReference>
<organism evidence="1 2">
    <name type="scientific">Shigella boydii</name>
    <dbReference type="NCBI Taxonomy" id="621"/>
    <lineage>
        <taxon>Bacteria</taxon>
        <taxon>Pseudomonadati</taxon>
        <taxon>Pseudomonadota</taxon>
        <taxon>Gammaproteobacteria</taxon>
        <taxon>Enterobacterales</taxon>
        <taxon>Enterobacteriaceae</taxon>
        <taxon>Shigella</taxon>
    </lineage>
</organism>
<gene>
    <name evidence="1" type="ORF">G5S56_13455</name>
</gene>
<dbReference type="AlphaFoldDB" id="A0A7G6K4G3"/>
<dbReference type="InterPro" id="IPR009364">
    <property type="entry name" value="YdaT-like"/>
</dbReference>